<evidence type="ECO:0000259" key="2">
    <source>
        <dbReference type="PROSITE" id="PS50275"/>
    </source>
</evidence>
<name>A0A060THQ9_BLAAD</name>
<feature type="domain" description="SAC" evidence="2">
    <location>
        <begin position="122"/>
        <end position="438"/>
    </location>
</feature>
<dbReference type="EC" id="3.1.3.64" evidence="3"/>
<dbReference type="GO" id="GO:0034593">
    <property type="term" value="F:phosphatidylinositol bisphosphate phosphatase activity"/>
    <property type="evidence" value="ECO:0007669"/>
    <property type="project" value="UniProtKB-ARBA"/>
</dbReference>
<dbReference type="AlphaFoldDB" id="A0A060THQ9"/>
<feature type="transmembrane region" description="Helical" evidence="1">
    <location>
        <begin position="539"/>
        <end position="556"/>
    </location>
</feature>
<keyword evidence="3" id="KW-0378">Hydrolase</keyword>
<dbReference type="PhylomeDB" id="A0A060THQ9"/>
<keyword evidence="1" id="KW-0812">Transmembrane</keyword>
<dbReference type="EMBL" id="HG937694">
    <property type="protein sequence ID" value="CDP38377.1"/>
    <property type="molecule type" value="Genomic_DNA"/>
</dbReference>
<reference evidence="3" key="1">
    <citation type="submission" date="2014-02" db="EMBL/GenBank/DDBJ databases">
        <authorList>
            <person name="Genoscope - CEA"/>
        </authorList>
    </citation>
    <scope>NUCLEOTIDE SEQUENCE</scope>
    <source>
        <strain evidence="3">LS3</strain>
    </source>
</reference>
<reference evidence="3" key="2">
    <citation type="submission" date="2014-06" db="EMBL/GenBank/DDBJ databases">
        <title>The complete genome of Blastobotrys (Arxula) adeninivorans LS3 - a yeast of biotechnological interest.</title>
        <authorList>
            <person name="Kunze G."/>
            <person name="Gaillardin C."/>
            <person name="Czernicka M."/>
            <person name="Durrens P."/>
            <person name="Martin T."/>
            <person name="Boer E."/>
            <person name="Gabaldon T."/>
            <person name="Cruz J."/>
            <person name="Talla E."/>
            <person name="Marck C."/>
            <person name="Goffeau A."/>
            <person name="Barbe V."/>
            <person name="Baret P."/>
            <person name="Baronian K."/>
            <person name="Beier S."/>
            <person name="Bleykasten C."/>
            <person name="Bode R."/>
            <person name="Casaregola S."/>
            <person name="Despons L."/>
            <person name="Fairhead C."/>
            <person name="Giersberg M."/>
            <person name="Gierski P."/>
            <person name="Hahnel U."/>
            <person name="Hartmann A."/>
            <person name="Jankowska D."/>
            <person name="Jubin C."/>
            <person name="Jung P."/>
            <person name="Lafontaine I."/>
            <person name="Leh-Louis V."/>
            <person name="Lemaire M."/>
            <person name="Marcet-Houben M."/>
            <person name="Mascher M."/>
            <person name="Morel G."/>
            <person name="Richard G.-F."/>
            <person name="Riechen J."/>
            <person name="Sacerdot C."/>
            <person name="Sarkar A."/>
            <person name="Savel G."/>
            <person name="Schacherer J."/>
            <person name="Sherman D."/>
            <person name="Straub M.-L."/>
            <person name="Stein N."/>
            <person name="Thierry A."/>
            <person name="Trautwein-Schult A."/>
            <person name="Westhof E."/>
            <person name="Worch S."/>
            <person name="Dujon B."/>
            <person name="Souciet J.-L."/>
            <person name="Wincker P."/>
            <person name="Scholz U."/>
            <person name="Neuveglise N."/>
        </authorList>
    </citation>
    <scope>NUCLEOTIDE SEQUENCE</scope>
    <source>
        <strain evidence="3">LS3</strain>
    </source>
</reference>
<accession>A0A060THQ9</accession>
<dbReference type="PANTHER" id="PTHR45662">
    <property type="entry name" value="PHOSPHATIDYLINOSITIDE PHOSPHATASE SAC1"/>
    <property type="match status" value="1"/>
</dbReference>
<evidence type="ECO:0000256" key="1">
    <source>
        <dbReference type="SAM" id="Phobius"/>
    </source>
</evidence>
<sequence>MEILDSQDSLCVFRRGESRTPGVQFLQISKPNGQVSVATATEKLSPASPPRVVEGVVGIISLRITRYVIVITKAHSVGALRGHDVRQADKFDLIPLRDWKVKDETEAQYLKILRDHLQSQIGNIFFSPTTDLTLSAQMNYKLSQEKNGLSEDVITRFLWNYHAAKDILPVANSAPFLLRIIHGVVSLHQTSFCEQPIYFGLITRRSRFRAGTRYFRRGIDGEGHVANFNETEQILELPNGKKFSFVQTRGSVPTYWGEVNDLRYKPKLQVGKRSSVEAARRHFDEQVHLYGKNYLVNLVNQSGYEKPVKMSYEDVVAALNDSNLEYVYFDFHHECSKMRWHRVDLLIDQLEGLGLDSQEWFELSPDSNVSRTQTSVVRTNCMDCLDRTNVVQSKLGRWVLQRQFQAGEVAQGPDPAFEKLFQNTWADNADGVSKAYSGTGALKTDFTRLGKRTKLGALSDLRNSITRYVKNNFCDGPRQDGYDLFLGNYHAWDSVQSPFFDGRPILTQSLPYVMLVSAVMVFAAIFFPKEDQSVLVNRLFIGTWACIFGISTKQLLKKGMDFVNWPRLLPVDYVVQAKDGSSIIERVDSKMQ</sequence>
<dbReference type="InterPro" id="IPR002013">
    <property type="entry name" value="SAC_dom"/>
</dbReference>
<protein>
    <submittedName>
        <fullName evidence="3">ARAD1D33308p</fullName>
        <ecNumber evidence="3">3.1.3.64</ecNumber>
    </submittedName>
</protein>
<dbReference type="PANTHER" id="PTHR45662:SF2">
    <property type="entry name" value="PHOSPHATIDYLINOSITOL-3-PHOSPHATASE SAC1"/>
    <property type="match status" value="1"/>
</dbReference>
<gene>
    <name evidence="3" type="ORF">GNLVRS02_ARAD1D33308g</name>
</gene>
<dbReference type="GO" id="GO:0046856">
    <property type="term" value="P:phosphatidylinositol dephosphorylation"/>
    <property type="evidence" value="ECO:0007669"/>
    <property type="project" value="TreeGrafter"/>
</dbReference>
<evidence type="ECO:0000313" key="3">
    <source>
        <dbReference type="EMBL" id="CDP38377.1"/>
    </source>
</evidence>
<dbReference type="GO" id="GO:0043812">
    <property type="term" value="F:phosphatidylinositol-4-phosphate phosphatase activity"/>
    <property type="evidence" value="ECO:0007669"/>
    <property type="project" value="TreeGrafter"/>
</dbReference>
<proteinExistence type="predicted"/>
<organism evidence="3">
    <name type="scientific">Blastobotrys adeninivorans</name>
    <name type="common">Yeast</name>
    <name type="synonym">Arxula adeninivorans</name>
    <dbReference type="NCBI Taxonomy" id="409370"/>
    <lineage>
        <taxon>Eukaryota</taxon>
        <taxon>Fungi</taxon>
        <taxon>Dikarya</taxon>
        <taxon>Ascomycota</taxon>
        <taxon>Saccharomycotina</taxon>
        <taxon>Dipodascomycetes</taxon>
        <taxon>Dipodascales</taxon>
        <taxon>Trichomonascaceae</taxon>
        <taxon>Blastobotrys</taxon>
    </lineage>
</organism>
<dbReference type="Pfam" id="PF02383">
    <property type="entry name" value="Syja_N"/>
    <property type="match status" value="1"/>
</dbReference>
<dbReference type="GO" id="GO:0004438">
    <property type="term" value="F:phosphatidylinositol-3-phosphate phosphatase activity"/>
    <property type="evidence" value="ECO:0007669"/>
    <property type="project" value="UniProtKB-EC"/>
</dbReference>
<dbReference type="GO" id="GO:0005783">
    <property type="term" value="C:endoplasmic reticulum"/>
    <property type="evidence" value="ECO:0007669"/>
    <property type="project" value="TreeGrafter"/>
</dbReference>
<dbReference type="PROSITE" id="PS50275">
    <property type="entry name" value="SAC"/>
    <property type="match status" value="1"/>
</dbReference>
<keyword evidence="1" id="KW-1133">Transmembrane helix</keyword>
<feature type="transmembrane region" description="Helical" evidence="1">
    <location>
        <begin position="509"/>
        <end position="527"/>
    </location>
</feature>
<keyword evidence="1" id="KW-0472">Membrane</keyword>